<feature type="region of interest" description="Disordered" evidence="7">
    <location>
        <begin position="1"/>
        <end position="20"/>
    </location>
</feature>
<dbReference type="PANTHER" id="PTHR30349:SF91">
    <property type="entry name" value="INTA PROTEIN"/>
    <property type="match status" value="1"/>
</dbReference>
<reference evidence="10" key="1">
    <citation type="submission" date="2023-01" db="EMBL/GenBank/DDBJ databases">
        <title>Human gut microbiome strain richness.</title>
        <authorList>
            <person name="Chen-Liaw A."/>
        </authorList>
    </citation>
    <scope>NUCLEOTIDE SEQUENCE</scope>
    <source>
        <strain evidence="10">2225st1_A6_2225SCRN_200828</strain>
    </source>
</reference>
<organism evidence="10 11">
    <name type="scientific">Flavonifractor plautii</name>
    <name type="common">Fusobacterium plautii</name>
    <dbReference type="NCBI Taxonomy" id="292800"/>
    <lineage>
        <taxon>Bacteria</taxon>
        <taxon>Bacillati</taxon>
        <taxon>Bacillota</taxon>
        <taxon>Clostridia</taxon>
        <taxon>Eubacteriales</taxon>
        <taxon>Oscillospiraceae</taxon>
        <taxon>Flavonifractor</taxon>
    </lineage>
</organism>
<name>A0AAW6C0H2_FLAPL</name>
<feature type="domain" description="Core-binding (CB)" evidence="9">
    <location>
        <begin position="82"/>
        <end position="164"/>
    </location>
</feature>
<dbReference type="Proteomes" id="UP001211006">
    <property type="component" value="Unassembled WGS sequence"/>
</dbReference>
<evidence type="ECO:0000256" key="6">
    <source>
        <dbReference type="PROSITE-ProRule" id="PRU01248"/>
    </source>
</evidence>
<dbReference type="InterPro" id="IPR010998">
    <property type="entry name" value="Integrase_recombinase_N"/>
</dbReference>
<evidence type="ECO:0000256" key="1">
    <source>
        <dbReference type="ARBA" id="ARBA00003283"/>
    </source>
</evidence>
<dbReference type="InterPro" id="IPR050090">
    <property type="entry name" value="Tyrosine_recombinase_XerCD"/>
</dbReference>
<dbReference type="InterPro" id="IPR002104">
    <property type="entry name" value="Integrase_catalytic"/>
</dbReference>
<dbReference type="SUPFAM" id="SSF56349">
    <property type="entry name" value="DNA breaking-rejoining enzymes"/>
    <property type="match status" value="1"/>
</dbReference>
<dbReference type="Gene3D" id="1.10.150.130">
    <property type="match status" value="1"/>
</dbReference>
<evidence type="ECO:0000256" key="5">
    <source>
        <dbReference type="ARBA" id="ARBA00023172"/>
    </source>
</evidence>
<dbReference type="InterPro" id="IPR044068">
    <property type="entry name" value="CB"/>
</dbReference>
<evidence type="ECO:0000256" key="7">
    <source>
        <dbReference type="SAM" id="MobiDB-lite"/>
    </source>
</evidence>
<feature type="domain" description="Tyr recombinase" evidence="8">
    <location>
        <begin position="185"/>
        <end position="387"/>
    </location>
</feature>
<dbReference type="Pfam" id="PF00589">
    <property type="entry name" value="Phage_integrase"/>
    <property type="match status" value="1"/>
</dbReference>
<protein>
    <submittedName>
        <fullName evidence="10">Site-specific integrase</fullName>
    </submittedName>
</protein>
<dbReference type="AlphaFoldDB" id="A0AAW6C0H2"/>
<dbReference type="GO" id="GO:0003677">
    <property type="term" value="F:DNA binding"/>
    <property type="evidence" value="ECO:0007669"/>
    <property type="project" value="UniProtKB-UniRule"/>
</dbReference>
<proteinExistence type="inferred from homology"/>
<evidence type="ECO:0000259" key="9">
    <source>
        <dbReference type="PROSITE" id="PS51900"/>
    </source>
</evidence>
<evidence type="ECO:0000259" key="8">
    <source>
        <dbReference type="PROSITE" id="PS51898"/>
    </source>
</evidence>
<evidence type="ECO:0000256" key="3">
    <source>
        <dbReference type="ARBA" id="ARBA00022908"/>
    </source>
</evidence>
<keyword evidence="5" id="KW-0233">DNA recombination</keyword>
<dbReference type="CDD" id="cd01189">
    <property type="entry name" value="INT_ICEBs1_C_like"/>
    <property type="match status" value="1"/>
</dbReference>
<dbReference type="EMBL" id="JAQLWO010000001">
    <property type="protein sequence ID" value="MDB7904379.1"/>
    <property type="molecule type" value="Genomic_DNA"/>
</dbReference>
<comment type="similarity">
    <text evidence="2">Belongs to the 'phage' integrase family.</text>
</comment>
<evidence type="ECO:0000313" key="11">
    <source>
        <dbReference type="Proteomes" id="UP001211006"/>
    </source>
</evidence>
<keyword evidence="3" id="KW-0229">DNA integration</keyword>
<sequence>MPRSAKPARGASGGGSIRKKTITRNGKTYSYWEGRYTVGYDPKTGKQRQKSITGKSKNEVAQKLRQVVVELDQGTYQEPCQLLMSEWLDIWLECYTSHLKPRALESYQCQVRNHIRPELGNVRLCDLHTHMVQGFYVGLQKSSLSPKTISIIHGTLHKALQQAVDIGYLRDNPAEHCVRPRVRRKPIKPLDDDAIRQFMAAAKGHRFERLYLLTLFTGLRQGEVLGLTWDCVDFAKGTLLIDKQLQRTPGHGYGTSTYDLAPTKSDRARKITAPPFVLSLLKQERSWQAEAHLQVGQAWRDTGLIFTNELGEALRPYTVYKGFKKLADQIGLPTARFHDLRHSYAVAAIKGGDDIKTVQENLGHATAVFTLDVYGHVTDQMKKESADRMEKFIESLSG</sequence>
<dbReference type="PANTHER" id="PTHR30349">
    <property type="entry name" value="PHAGE INTEGRASE-RELATED"/>
    <property type="match status" value="1"/>
</dbReference>
<evidence type="ECO:0000313" key="10">
    <source>
        <dbReference type="EMBL" id="MDB7904379.1"/>
    </source>
</evidence>
<dbReference type="GO" id="GO:0015074">
    <property type="term" value="P:DNA integration"/>
    <property type="evidence" value="ECO:0007669"/>
    <property type="project" value="UniProtKB-KW"/>
</dbReference>
<gene>
    <name evidence="10" type="ORF">PND83_00110</name>
</gene>
<dbReference type="InterPro" id="IPR011010">
    <property type="entry name" value="DNA_brk_join_enz"/>
</dbReference>
<dbReference type="GO" id="GO:0006310">
    <property type="term" value="P:DNA recombination"/>
    <property type="evidence" value="ECO:0007669"/>
    <property type="project" value="UniProtKB-KW"/>
</dbReference>
<keyword evidence="4 6" id="KW-0238">DNA-binding</keyword>
<dbReference type="RefSeq" id="WP_148341205.1">
    <property type="nucleotide sequence ID" value="NZ_CAXUMB010000032.1"/>
</dbReference>
<evidence type="ECO:0000256" key="2">
    <source>
        <dbReference type="ARBA" id="ARBA00008857"/>
    </source>
</evidence>
<dbReference type="PROSITE" id="PS51898">
    <property type="entry name" value="TYR_RECOMBINASE"/>
    <property type="match status" value="1"/>
</dbReference>
<dbReference type="InterPro" id="IPR004107">
    <property type="entry name" value="Integrase_SAM-like_N"/>
</dbReference>
<accession>A0AAW6C0H2</accession>
<dbReference type="Gene3D" id="1.10.443.10">
    <property type="entry name" value="Intergrase catalytic core"/>
    <property type="match status" value="1"/>
</dbReference>
<comment type="caution">
    <text evidence="10">The sequence shown here is derived from an EMBL/GenBank/DDBJ whole genome shotgun (WGS) entry which is preliminary data.</text>
</comment>
<dbReference type="Pfam" id="PF14659">
    <property type="entry name" value="Phage_int_SAM_3"/>
    <property type="match status" value="1"/>
</dbReference>
<evidence type="ECO:0000256" key="4">
    <source>
        <dbReference type="ARBA" id="ARBA00023125"/>
    </source>
</evidence>
<dbReference type="PROSITE" id="PS51900">
    <property type="entry name" value="CB"/>
    <property type="match status" value="1"/>
</dbReference>
<comment type="function">
    <text evidence="1">Site-specific tyrosine recombinase, which acts by catalyzing the cutting and rejoining of the recombining DNA molecules.</text>
</comment>
<dbReference type="InterPro" id="IPR013762">
    <property type="entry name" value="Integrase-like_cat_sf"/>
</dbReference>